<gene>
    <name evidence="2" type="ORF">C7B65_01630</name>
</gene>
<reference evidence="2 3" key="2">
    <citation type="submission" date="2018-03" db="EMBL/GenBank/DDBJ databases">
        <title>The ancient ancestry and fast evolution of plastids.</title>
        <authorList>
            <person name="Moore K.R."/>
            <person name="Magnabosco C."/>
            <person name="Momper L."/>
            <person name="Gold D.A."/>
            <person name="Bosak T."/>
            <person name="Fournier G.P."/>
        </authorList>
    </citation>
    <scope>NUCLEOTIDE SEQUENCE [LARGE SCALE GENOMIC DNA]</scope>
    <source>
        <strain evidence="2 3">ULC007</strain>
    </source>
</reference>
<dbReference type="STRING" id="1920490.GCA_001895925_00874"/>
<name>A0A2T1DNU2_9CYAN</name>
<dbReference type="OrthoDB" id="9947003at2"/>
<evidence type="ECO:0000256" key="1">
    <source>
        <dbReference type="SAM" id="MobiDB-lite"/>
    </source>
</evidence>
<feature type="region of interest" description="Disordered" evidence="1">
    <location>
        <begin position="97"/>
        <end position="133"/>
    </location>
</feature>
<dbReference type="RefSeq" id="WP_073069150.1">
    <property type="nucleotide sequence ID" value="NZ_MPPI01000001.1"/>
</dbReference>
<sequence length="133" mass="14232">MKTKLESQSVKPIAWVALNLLIGLGMASLMARPSIAQVTNVDPFKDTQSKDGLSDIFSNRSDGSSTSVLNLIQRLTTGGTNAADFQAQQQQNLDDAAAQFRAQQRQRIQGQQPQTVPSAIQVVPPANGTTPTP</sequence>
<evidence type="ECO:0000313" key="2">
    <source>
        <dbReference type="EMBL" id="PSB22131.1"/>
    </source>
</evidence>
<dbReference type="AlphaFoldDB" id="A0A2T1DNU2"/>
<dbReference type="Proteomes" id="UP000238634">
    <property type="component" value="Unassembled WGS sequence"/>
</dbReference>
<comment type="caution">
    <text evidence="2">The sequence shown here is derived from an EMBL/GenBank/DDBJ whole genome shotgun (WGS) entry which is preliminary data.</text>
</comment>
<evidence type="ECO:0000313" key="3">
    <source>
        <dbReference type="Proteomes" id="UP000238634"/>
    </source>
</evidence>
<dbReference type="EMBL" id="PVWG01000001">
    <property type="protein sequence ID" value="PSB22131.1"/>
    <property type="molecule type" value="Genomic_DNA"/>
</dbReference>
<keyword evidence="3" id="KW-1185">Reference proteome</keyword>
<organism evidence="2 3">
    <name type="scientific">Phormidesmis priestleyi ULC007</name>
    <dbReference type="NCBI Taxonomy" id="1920490"/>
    <lineage>
        <taxon>Bacteria</taxon>
        <taxon>Bacillati</taxon>
        <taxon>Cyanobacteriota</taxon>
        <taxon>Cyanophyceae</taxon>
        <taxon>Leptolyngbyales</taxon>
        <taxon>Leptolyngbyaceae</taxon>
        <taxon>Phormidesmis</taxon>
    </lineage>
</organism>
<feature type="compositionally biased region" description="Low complexity" evidence="1">
    <location>
        <begin position="97"/>
        <end position="114"/>
    </location>
</feature>
<proteinExistence type="predicted"/>
<reference evidence="2 3" key="1">
    <citation type="submission" date="2018-02" db="EMBL/GenBank/DDBJ databases">
        <authorList>
            <person name="Cohen D.B."/>
            <person name="Kent A.D."/>
        </authorList>
    </citation>
    <scope>NUCLEOTIDE SEQUENCE [LARGE SCALE GENOMIC DNA]</scope>
    <source>
        <strain evidence="2 3">ULC007</strain>
    </source>
</reference>
<protein>
    <submittedName>
        <fullName evidence="2">Uncharacterized protein</fullName>
    </submittedName>
</protein>
<accession>A0A2T1DNU2</accession>